<dbReference type="EMBL" id="KL596682">
    <property type="protein sequence ID" value="KER29253.1"/>
    <property type="molecule type" value="Genomic_DNA"/>
</dbReference>
<dbReference type="Proteomes" id="UP000054324">
    <property type="component" value="Unassembled WGS sequence"/>
</dbReference>
<feature type="region of interest" description="Disordered" evidence="1">
    <location>
        <begin position="13"/>
        <end position="35"/>
    </location>
</feature>
<dbReference type="SUPFAM" id="SSF103657">
    <property type="entry name" value="BAR/IMD domain-like"/>
    <property type="match status" value="1"/>
</dbReference>
<proteinExistence type="predicted"/>
<gene>
    <name evidence="3" type="ORF">T265_13410</name>
</gene>
<reference evidence="3 4" key="1">
    <citation type="submission" date="2013-11" db="EMBL/GenBank/DDBJ databases">
        <title>Opisthorchis viverrini - life in the bile duct.</title>
        <authorList>
            <person name="Young N.D."/>
            <person name="Nagarajan N."/>
            <person name="Lin S.J."/>
            <person name="Korhonen P.K."/>
            <person name="Jex A.R."/>
            <person name="Hall R.S."/>
            <person name="Safavi-Hemami H."/>
            <person name="Kaewkong W."/>
            <person name="Bertrand D."/>
            <person name="Gao S."/>
            <person name="Seet Q."/>
            <person name="Wongkham S."/>
            <person name="Teh B.T."/>
            <person name="Wongkham C."/>
            <person name="Intapan P.M."/>
            <person name="Maleewong W."/>
            <person name="Yang X."/>
            <person name="Hu M."/>
            <person name="Wang Z."/>
            <person name="Hofmann A."/>
            <person name="Sternberg P.W."/>
            <person name="Tan P."/>
            <person name="Wang J."/>
            <person name="Gasser R.B."/>
        </authorList>
    </citation>
    <scope>NUCLEOTIDE SEQUENCE [LARGE SCALE GENOMIC DNA]</scope>
</reference>
<accession>A0A074ZPB0</accession>
<dbReference type="RefSeq" id="XP_009167028.1">
    <property type="nucleotide sequence ID" value="XM_009168764.1"/>
</dbReference>
<dbReference type="AlphaFoldDB" id="A0A074ZPB0"/>
<evidence type="ECO:0000259" key="2">
    <source>
        <dbReference type="Pfam" id="PF03114"/>
    </source>
</evidence>
<dbReference type="Gene3D" id="1.20.1270.60">
    <property type="entry name" value="Arfaptin homology (AH) domain/BAR domain"/>
    <property type="match status" value="1"/>
</dbReference>
<evidence type="ECO:0000313" key="4">
    <source>
        <dbReference type="Proteomes" id="UP000054324"/>
    </source>
</evidence>
<dbReference type="GO" id="GO:0005737">
    <property type="term" value="C:cytoplasm"/>
    <property type="evidence" value="ECO:0007669"/>
    <property type="project" value="InterPro"/>
</dbReference>
<protein>
    <recommendedName>
        <fullName evidence="2">BAR domain-containing protein</fullName>
    </recommendedName>
</protein>
<dbReference type="GeneID" id="20327577"/>
<feature type="domain" description="BAR" evidence="2">
    <location>
        <begin position="157"/>
        <end position="234"/>
    </location>
</feature>
<dbReference type="OrthoDB" id="207120at2759"/>
<dbReference type="KEGG" id="ovi:T265_13410"/>
<dbReference type="InterPro" id="IPR027267">
    <property type="entry name" value="AH/BAR_dom_sf"/>
</dbReference>
<evidence type="ECO:0000256" key="1">
    <source>
        <dbReference type="SAM" id="MobiDB-lite"/>
    </source>
</evidence>
<feature type="non-terminal residue" evidence="3">
    <location>
        <position position="288"/>
    </location>
</feature>
<dbReference type="InterPro" id="IPR004148">
    <property type="entry name" value="BAR_dom"/>
</dbReference>
<dbReference type="Pfam" id="PF03114">
    <property type="entry name" value="BAR"/>
    <property type="match status" value="1"/>
</dbReference>
<dbReference type="CTD" id="20327577"/>
<sequence length="288" mass="32324">MVLQEYQSNFTLSSNQKQTDRQVLRSRVVQSEPERRQSRAIMPVLCPDRSRFDLFQTGARWRKWLECEFTDRKVRGSNPTSAYRLPLSGVEQLGSIPALVLASGDMVVRHLSGATSERTNECVRGLNSTSASRLPLSRVGQPGSIPALVLSSCSMAARYRKGATAETKLAPNHPDYVEAQRQFQEAFESSHDAMANFLESDAEHIEMLSNFVSAQMSYFQDAQRVLSDLQTRLQSKSVVRTRPLPFDFPCQGLGNLVVSQSSYFLQVAWQLGTGRMLQLDDLSDPVKR</sequence>
<organism evidence="3 4">
    <name type="scientific">Opisthorchis viverrini</name>
    <name type="common">Southeast Asian liver fluke</name>
    <dbReference type="NCBI Taxonomy" id="6198"/>
    <lineage>
        <taxon>Eukaryota</taxon>
        <taxon>Metazoa</taxon>
        <taxon>Spiralia</taxon>
        <taxon>Lophotrochozoa</taxon>
        <taxon>Platyhelminthes</taxon>
        <taxon>Trematoda</taxon>
        <taxon>Digenea</taxon>
        <taxon>Opisthorchiida</taxon>
        <taxon>Opisthorchiata</taxon>
        <taxon>Opisthorchiidae</taxon>
        <taxon>Opisthorchis</taxon>
    </lineage>
</organism>
<keyword evidence="4" id="KW-1185">Reference proteome</keyword>
<evidence type="ECO:0000313" key="3">
    <source>
        <dbReference type="EMBL" id="KER29253.1"/>
    </source>
</evidence>
<name>A0A074ZPB0_OPIVI</name>